<accession>A0AA38R1Z7</accession>
<feature type="compositionally biased region" description="Polar residues" evidence="1">
    <location>
        <begin position="1"/>
        <end position="11"/>
    </location>
</feature>
<dbReference type="EMBL" id="JANBVO010000053">
    <property type="protein sequence ID" value="KAJ9133070.1"/>
    <property type="molecule type" value="Genomic_DNA"/>
</dbReference>
<feature type="region of interest" description="Disordered" evidence="1">
    <location>
        <begin position="325"/>
        <end position="442"/>
    </location>
</feature>
<evidence type="ECO:0000313" key="2">
    <source>
        <dbReference type="EMBL" id="KAJ9133070.1"/>
    </source>
</evidence>
<evidence type="ECO:0000313" key="3">
    <source>
        <dbReference type="Proteomes" id="UP001174694"/>
    </source>
</evidence>
<protein>
    <submittedName>
        <fullName evidence="2">Uncharacterized protein</fullName>
    </submittedName>
</protein>
<feature type="region of interest" description="Disordered" evidence="1">
    <location>
        <begin position="215"/>
        <end position="253"/>
    </location>
</feature>
<feature type="compositionally biased region" description="Basic and acidic residues" evidence="1">
    <location>
        <begin position="407"/>
        <end position="428"/>
    </location>
</feature>
<proteinExistence type="predicted"/>
<feature type="compositionally biased region" description="Polar residues" evidence="1">
    <location>
        <begin position="119"/>
        <end position="135"/>
    </location>
</feature>
<comment type="caution">
    <text evidence="2">The sequence shown here is derived from an EMBL/GenBank/DDBJ whole genome shotgun (WGS) entry which is preliminary data.</text>
</comment>
<keyword evidence="3" id="KW-1185">Reference proteome</keyword>
<organism evidence="2 3">
    <name type="scientific">Pleurostoma richardsiae</name>
    <dbReference type="NCBI Taxonomy" id="41990"/>
    <lineage>
        <taxon>Eukaryota</taxon>
        <taxon>Fungi</taxon>
        <taxon>Dikarya</taxon>
        <taxon>Ascomycota</taxon>
        <taxon>Pezizomycotina</taxon>
        <taxon>Sordariomycetes</taxon>
        <taxon>Sordariomycetidae</taxon>
        <taxon>Calosphaeriales</taxon>
        <taxon>Pleurostomataceae</taxon>
        <taxon>Pleurostoma</taxon>
    </lineage>
</organism>
<gene>
    <name evidence="2" type="ORF">NKR23_g10977</name>
</gene>
<name>A0AA38R1Z7_9PEZI</name>
<dbReference type="Proteomes" id="UP001174694">
    <property type="component" value="Unassembled WGS sequence"/>
</dbReference>
<feature type="compositionally biased region" description="Basic and acidic residues" evidence="1">
    <location>
        <begin position="338"/>
        <end position="348"/>
    </location>
</feature>
<evidence type="ECO:0000256" key="1">
    <source>
        <dbReference type="SAM" id="MobiDB-lite"/>
    </source>
</evidence>
<feature type="compositionally biased region" description="Polar residues" evidence="1">
    <location>
        <begin position="39"/>
        <end position="66"/>
    </location>
</feature>
<sequence length="442" mass="47753">MDVLSASTPSPGSGIHTPPTPRHGYGDSWVPFSPRKSARLSSQRAVNRTPSPNPSARPSYSHQPKSPKTARKSHNNHTMATPVTSPRKKRLPPMESNRRASGSLTADGTIKAAAALGLTSKTDSAAGSTNVSSNAGMLPTPAKTPARKHSEQNEMNIKAIARNLFAPDEELMPTPKKKRAKKYTGISMDSFAAEDVEESIQIFTDSHERIPEVDSSLENPFYGEPSAAVHEPVKRRSKRKTVSVPGGGSQTVDEAMSREDGLVYVFRGKRIFRTFAESEEALKAQSDEQEEDGEGGVEARLRRPLTRSSIKPRLLFPVANLPKKDVTSHEDEEAVTDIEDHVMLKDDAGDVANPETPRDAVDETPETPAAPKFAPASPPITGRTTRSGNKAAEETTPVKAAPGGKRSPFDGWRRVKNGTEAHGQKRAGESLASDAAPKRNRV</sequence>
<dbReference type="AlphaFoldDB" id="A0AA38R1Z7"/>
<feature type="region of interest" description="Disordered" evidence="1">
    <location>
        <begin position="1"/>
        <end position="152"/>
    </location>
</feature>
<reference evidence="2" key="1">
    <citation type="submission" date="2022-07" db="EMBL/GenBank/DDBJ databases">
        <title>Fungi with potential for degradation of polypropylene.</title>
        <authorList>
            <person name="Gostincar C."/>
        </authorList>
    </citation>
    <scope>NUCLEOTIDE SEQUENCE</scope>
    <source>
        <strain evidence="2">EXF-13308</strain>
    </source>
</reference>
<feature type="region of interest" description="Disordered" evidence="1">
    <location>
        <begin position="280"/>
        <end position="304"/>
    </location>
</feature>